<feature type="transmembrane region" description="Helical" evidence="2">
    <location>
        <begin position="295"/>
        <end position="312"/>
    </location>
</feature>
<keyword evidence="2" id="KW-0812">Transmembrane</keyword>
<evidence type="ECO:0000313" key="4">
    <source>
        <dbReference type="Proteomes" id="UP000256661"/>
    </source>
</evidence>
<keyword evidence="2" id="KW-0472">Membrane</keyword>
<dbReference type="CDD" id="cd07823">
    <property type="entry name" value="SRPBCC_5"/>
    <property type="match status" value="1"/>
</dbReference>
<dbReference type="InterPro" id="IPR023393">
    <property type="entry name" value="START-like_dom_sf"/>
</dbReference>
<evidence type="ECO:0000313" key="3">
    <source>
        <dbReference type="EMBL" id="REE98210.1"/>
    </source>
</evidence>
<dbReference type="AlphaFoldDB" id="A0A3D9SUN8"/>
<dbReference type="OrthoDB" id="9808623at2"/>
<dbReference type="Proteomes" id="UP000256661">
    <property type="component" value="Unassembled WGS sequence"/>
</dbReference>
<dbReference type="InterPro" id="IPR010419">
    <property type="entry name" value="CO_DH_gsu"/>
</dbReference>
<dbReference type="RefSeq" id="WP_116023697.1">
    <property type="nucleotide sequence ID" value="NZ_QTTT01000001.1"/>
</dbReference>
<evidence type="ECO:0000256" key="1">
    <source>
        <dbReference type="SAM" id="MobiDB-lite"/>
    </source>
</evidence>
<dbReference type="EMBL" id="QTTT01000001">
    <property type="protein sequence ID" value="REE98210.1"/>
    <property type="molecule type" value="Genomic_DNA"/>
</dbReference>
<name>A0A3D9SUN8_9ACTN</name>
<comment type="caution">
    <text evidence="3">The sequence shown here is derived from an EMBL/GenBank/DDBJ whole genome shotgun (WGS) entry which is preliminary data.</text>
</comment>
<dbReference type="PANTHER" id="PTHR38588:SF1">
    <property type="entry name" value="BLL0334 PROTEIN"/>
    <property type="match status" value="1"/>
</dbReference>
<gene>
    <name evidence="3" type="ORF">DFJ69_3694</name>
</gene>
<dbReference type="PANTHER" id="PTHR38588">
    <property type="entry name" value="BLL0334 PROTEIN"/>
    <property type="match status" value="1"/>
</dbReference>
<dbReference type="Pfam" id="PF06240">
    <property type="entry name" value="COXG"/>
    <property type="match status" value="1"/>
</dbReference>
<feature type="compositionally biased region" description="Low complexity" evidence="1">
    <location>
        <begin position="224"/>
        <end position="235"/>
    </location>
</feature>
<dbReference type="Gene3D" id="3.30.530.20">
    <property type="match status" value="1"/>
</dbReference>
<feature type="compositionally biased region" description="Low complexity" evidence="1">
    <location>
        <begin position="173"/>
        <end position="199"/>
    </location>
</feature>
<protein>
    <submittedName>
        <fullName evidence="3">Carbon monoxide dehydrogenase subunit G</fullName>
    </submittedName>
</protein>
<keyword evidence="2" id="KW-1133">Transmembrane helix</keyword>
<organism evidence="3 4">
    <name type="scientific">Thermomonospora umbrina</name>
    <dbReference type="NCBI Taxonomy" id="111806"/>
    <lineage>
        <taxon>Bacteria</taxon>
        <taxon>Bacillati</taxon>
        <taxon>Actinomycetota</taxon>
        <taxon>Actinomycetes</taxon>
        <taxon>Streptosporangiales</taxon>
        <taxon>Thermomonosporaceae</taxon>
        <taxon>Thermomonospora</taxon>
    </lineage>
</organism>
<accession>A0A3D9SUN8</accession>
<proteinExistence type="predicted"/>
<keyword evidence="4" id="KW-1185">Reference proteome</keyword>
<evidence type="ECO:0000256" key="2">
    <source>
        <dbReference type="SAM" id="Phobius"/>
    </source>
</evidence>
<sequence length="321" mass="33083">MELDHEFTVPVPVDQTWSALLDVERVARCMPGATLDSTDGEEHTGRFKVRLGAMTITYRGTAALTEADEPARTITVKANGKEARGSGTASALFKARLTETDGATRVTIHTSLDVTGRPAQFGRTLLTEAAAKILTRFAKSLETELHPEPGPAPAPDTEAAPQPTAAPLPEPTTAPVTEPEPEGASQRADAGDAAQGAVAERLGEPDLGPEGVGGPATGSGGESGSEPAAEGGPEVEVVRGSDEGGVGEVGGTVSVPRPREGGQVAEGGVGFRAEPSVGEGSEGEDPQGRARARRAAPAVGALAALLAVRYLFRRRRGRHRR</sequence>
<feature type="region of interest" description="Disordered" evidence="1">
    <location>
        <begin position="144"/>
        <end position="294"/>
    </location>
</feature>
<feature type="compositionally biased region" description="Gly residues" evidence="1">
    <location>
        <begin position="210"/>
        <end position="223"/>
    </location>
</feature>
<dbReference type="SUPFAM" id="SSF55961">
    <property type="entry name" value="Bet v1-like"/>
    <property type="match status" value="1"/>
</dbReference>
<reference evidence="3 4" key="1">
    <citation type="submission" date="2018-08" db="EMBL/GenBank/DDBJ databases">
        <title>Sequencing the genomes of 1000 actinobacteria strains.</title>
        <authorList>
            <person name="Klenk H.-P."/>
        </authorList>
    </citation>
    <scope>NUCLEOTIDE SEQUENCE [LARGE SCALE GENOMIC DNA]</scope>
    <source>
        <strain evidence="3 4">DSM 43927</strain>
    </source>
</reference>